<reference evidence="1" key="2">
    <citation type="journal article" date="2021" name="Microbiome">
        <title>Successional dynamics and alternative stable states in a saline activated sludge microbial community over 9 years.</title>
        <authorList>
            <person name="Wang Y."/>
            <person name="Ye J."/>
            <person name="Ju F."/>
            <person name="Liu L."/>
            <person name="Boyd J.A."/>
            <person name="Deng Y."/>
            <person name="Parks D.H."/>
            <person name="Jiang X."/>
            <person name="Yin X."/>
            <person name="Woodcroft B.J."/>
            <person name="Tyson G.W."/>
            <person name="Hugenholtz P."/>
            <person name="Polz M.F."/>
            <person name="Zhang T."/>
        </authorList>
    </citation>
    <scope>NUCLEOTIDE SEQUENCE</scope>
    <source>
        <strain evidence="1">HKST-UBA17</strain>
    </source>
</reference>
<sequence>MGNIDIRTNLDVILMNYVDFISKWDYFVSSHVRESHEQKYGFSKEDQLLLDRYAEIRRVLGYPLEIELFDWAYGGFKEDARFQPLLEVIEHFRSDPVLMDELQESEKYNQKIKRMVEEKFDALSVDTLFERSQEIFKPEVLPDAIPAYLTYSPVLGSTQGGANGMGIYTQVSIDPDMEQEAGDCAGTLFHEYLHKALAPRKFFSKWNNGDGYYGVTQPEIYPDQIADFVEEVIVHSLSNVITFGEDPKGKSDKYLNDESLSKIERQHYFYMWRTVAQAVPILRDILNGDGKDEEQINRLDNLFRSIGDIKMLTEIADRNRMTADEILSSTELLSTLRHLGEVRMVGSFEYNCMTRKDIDLYIISQDLPARVDVEKVVSELLRAGFQTVGFADNHADRDTDKPDGYYIEIIHSESREKWKLDIWIVMKDDKFHARSLDVAERLKVQTKDPTKRGDLLKLKSRYELGLSWITDKYEMYELFMKDGGISTNALPA</sequence>
<evidence type="ECO:0000313" key="2">
    <source>
        <dbReference type="Proteomes" id="UP000741282"/>
    </source>
</evidence>
<organism evidence="1 2">
    <name type="scientific">Candidatus Dojkabacteria bacterium</name>
    <dbReference type="NCBI Taxonomy" id="2099670"/>
    <lineage>
        <taxon>Bacteria</taxon>
        <taxon>Candidatus Dojkabacteria</taxon>
    </lineage>
</organism>
<proteinExistence type="predicted"/>
<reference evidence="1" key="1">
    <citation type="submission" date="2020-04" db="EMBL/GenBank/DDBJ databases">
        <authorList>
            <person name="Zhang T."/>
        </authorList>
    </citation>
    <scope>NUCLEOTIDE SEQUENCE</scope>
    <source>
        <strain evidence="1">HKST-UBA17</strain>
    </source>
</reference>
<dbReference type="EMBL" id="JAGQLN010000012">
    <property type="protein sequence ID" value="MCA9376943.1"/>
    <property type="molecule type" value="Genomic_DNA"/>
</dbReference>
<dbReference type="AlphaFoldDB" id="A0A955I5A0"/>
<accession>A0A955I5A0</accession>
<dbReference type="Proteomes" id="UP000741282">
    <property type="component" value="Unassembled WGS sequence"/>
</dbReference>
<protein>
    <submittedName>
        <fullName evidence="1">Uncharacterized protein</fullName>
    </submittedName>
</protein>
<name>A0A955I5A0_9BACT</name>
<gene>
    <name evidence="1" type="ORF">KC685_03430</name>
</gene>
<comment type="caution">
    <text evidence="1">The sequence shown here is derived from an EMBL/GenBank/DDBJ whole genome shotgun (WGS) entry which is preliminary data.</text>
</comment>
<evidence type="ECO:0000313" key="1">
    <source>
        <dbReference type="EMBL" id="MCA9376943.1"/>
    </source>
</evidence>